<dbReference type="RefSeq" id="WP_182484048.1">
    <property type="nucleotide sequence ID" value="NZ_JACGWU010000001.1"/>
</dbReference>
<dbReference type="InterPro" id="IPR050229">
    <property type="entry name" value="GlpE_sulfurtransferase"/>
</dbReference>
<dbReference type="CDD" id="cd00158">
    <property type="entry name" value="RHOD"/>
    <property type="match status" value="1"/>
</dbReference>
<dbReference type="PANTHER" id="PTHR43031:SF17">
    <property type="entry name" value="SULFURTRANSFERASE YTWF-RELATED"/>
    <property type="match status" value="1"/>
</dbReference>
<evidence type="ECO:0000313" key="3">
    <source>
        <dbReference type="Proteomes" id="UP000524237"/>
    </source>
</evidence>
<dbReference type="EMBL" id="JACGWU010000001">
    <property type="protein sequence ID" value="MBA8828656.1"/>
    <property type="molecule type" value="Genomic_DNA"/>
</dbReference>
<dbReference type="InterPro" id="IPR036873">
    <property type="entry name" value="Rhodanese-like_dom_sf"/>
</dbReference>
<dbReference type="Pfam" id="PF00581">
    <property type="entry name" value="Rhodanese"/>
    <property type="match status" value="1"/>
</dbReference>
<accession>A0A7W3JT05</accession>
<dbReference type="Proteomes" id="UP000524237">
    <property type="component" value="Unassembled WGS sequence"/>
</dbReference>
<keyword evidence="3" id="KW-1185">Reference proteome</keyword>
<reference evidence="2 3" key="1">
    <citation type="submission" date="2020-07" db="EMBL/GenBank/DDBJ databases">
        <title>Sequencing the genomes of 1000 actinobacteria strains.</title>
        <authorList>
            <person name="Klenk H.-P."/>
        </authorList>
    </citation>
    <scope>NUCLEOTIDE SEQUENCE [LARGE SCALE GENOMIC DNA]</scope>
    <source>
        <strain evidence="2 3">DSM 23737</strain>
    </source>
</reference>
<dbReference type="PANTHER" id="PTHR43031">
    <property type="entry name" value="FAD-DEPENDENT OXIDOREDUCTASE"/>
    <property type="match status" value="1"/>
</dbReference>
<keyword evidence="2" id="KW-0808">Transferase</keyword>
<dbReference type="Gene3D" id="3.40.250.10">
    <property type="entry name" value="Rhodanese-like domain"/>
    <property type="match status" value="1"/>
</dbReference>
<comment type="caution">
    <text evidence="2">The sequence shown here is derived from an EMBL/GenBank/DDBJ whole genome shotgun (WGS) entry which is preliminary data.</text>
</comment>
<dbReference type="GO" id="GO:0016740">
    <property type="term" value="F:transferase activity"/>
    <property type="evidence" value="ECO:0007669"/>
    <property type="project" value="UniProtKB-KW"/>
</dbReference>
<name>A0A7W3JT05_9MICO</name>
<dbReference type="AlphaFoldDB" id="A0A7W3JT05"/>
<feature type="domain" description="Rhodanese" evidence="1">
    <location>
        <begin position="11"/>
        <end position="98"/>
    </location>
</feature>
<proteinExistence type="predicted"/>
<sequence>MKSITTTELADLNGVTIIDVREDDEFATGHAAGAKNLPLSTFAEHFEEISRDEPVYVICQSGGRSARACDYLEGQGFDAINVEGGTSVWIANNLPVER</sequence>
<organism evidence="2 3">
    <name type="scientific">Alpinimonas psychrophila</name>
    <dbReference type="NCBI Taxonomy" id="748908"/>
    <lineage>
        <taxon>Bacteria</taxon>
        <taxon>Bacillati</taxon>
        <taxon>Actinomycetota</taxon>
        <taxon>Actinomycetes</taxon>
        <taxon>Micrococcales</taxon>
        <taxon>Microbacteriaceae</taxon>
        <taxon>Alpinimonas</taxon>
    </lineage>
</organism>
<dbReference type="SUPFAM" id="SSF52821">
    <property type="entry name" value="Rhodanese/Cell cycle control phosphatase"/>
    <property type="match status" value="1"/>
</dbReference>
<dbReference type="SMART" id="SM00450">
    <property type="entry name" value="RHOD"/>
    <property type="match status" value="1"/>
</dbReference>
<evidence type="ECO:0000313" key="2">
    <source>
        <dbReference type="EMBL" id="MBA8828656.1"/>
    </source>
</evidence>
<dbReference type="PROSITE" id="PS50206">
    <property type="entry name" value="RHODANESE_3"/>
    <property type="match status" value="1"/>
</dbReference>
<gene>
    <name evidence="2" type="ORF">FB555_000727</name>
</gene>
<evidence type="ECO:0000259" key="1">
    <source>
        <dbReference type="PROSITE" id="PS50206"/>
    </source>
</evidence>
<dbReference type="InterPro" id="IPR001763">
    <property type="entry name" value="Rhodanese-like_dom"/>
</dbReference>
<protein>
    <submittedName>
        <fullName evidence="2">Rhodanese-related sulfurtransferase</fullName>
    </submittedName>
</protein>